<keyword evidence="3" id="KW-1003">Cell membrane</keyword>
<dbReference type="CDD" id="cd06173">
    <property type="entry name" value="MFS_MefA_like"/>
    <property type="match status" value="1"/>
</dbReference>
<proteinExistence type="predicted"/>
<evidence type="ECO:0000256" key="3">
    <source>
        <dbReference type="ARBA" id="ARBA00022475"/>
    </source>
</evidence>
<keyword evidence="4 7" id="KW-0812">Transmembrane</keyword>
<dbReference type="PANTHER" id="PTHR23513:SF9">
    <property type="entry name" value="ENTEROBACTIN EXPORTER ENTS"/>
    <property type="match status" value="1"/>
</dbReference>
<evidence type="ECO:0000256" key="7">
    <source>
        <dbReference type="SAM" id="Phobius"/>
    </source>
</evidence>
<dbReference type="Pfam" id="PF05977">
    <property type="entry name" value="MFS_3"/>
    <property type="match status" value="1"/>
</dbReference>
<accession>A0A223S8K7</accession>
<dbReference type="OrthoDB" id="5494559at2"/>
<evidence type="ECO:0000313" key="10">
    <source>
        <dbReference type="Proteomes" id="UP000215005"/>
    </source>
</evidence>
<sequence>MIDTAPLRDSRDFRLVWTSGVVTLIGSMFTMLALPLQIAHTTGSPWAVGLIGAVELVPMVVFGLYGGVLADRFDRRVMALATELALGVLSLALLANTLLDAPLLWPLYAAAGCAAALQGLQQPSLEAMVPRLVPHEQLTAAGALTSLRWSVGGVVGPALAGLVVTAFGFTAAYALDVATFVVSLLLLWRLRPVPTTEGAASAPALREIAEGVAYAWSRPDLLGTYLADMAATVLALPTALFPFLASELDAPWALGLLYAASGAGALVAAATGGWTGQVHHHGRMVLVAGAAVGAATAGAAVVGGVWAVVVLLAVAGAAGWVGDVYRTTMWNASVPDRLRGRLAGVELLIGAAGPAVGDLRAGGTAARFGLRAAMWTGGLACLGSVTVLTAALPALWRYDDRTDPHVAAVRAESREAE</sequence>
<dbReference type="GO" id="GO:0022857">
    <property type="term" value="F:transmembrane transporter activity"/>
    <property type="evidence" value="ECO:0007669"/>
    <property type="project" value="InterPro"/>
</dbReference>
<dbReference type="InterPro" id="IPR036259">
    <property type="entry name" value="MFS_trans_sf"/>
</dbReference>
<dbReference type="RefSeq" id="WP_017618231.1">
    <property type="nucleotide sequence ID" value="NZ_ANBG01000153.1"/>
</dbReference>
<evidence type="ECO:0000256" key="2">
    <source>
        <dbReference type="ARBA" id="ARBA00022448"/>
    </source>
</evidence>
<dbReference type="KEGG" id="ngv:CDO52_18055"/>
<evidence type="ECO:0000313" key="9">
    <source>
        <dbReference type="EMBL" id="ASU84450.1"/>
    </source>
</evidence>
<dbReference type="InterPro" id="IPR020846">
    <property type="entry name" value="MFS_dom"/>
</dbReference>
<dbReference type="InterPro" id="IPR010290">
    <property type="entry name" value="TM_effector"/>
</dbReference>
<feature type="transmembrane region" description="Helical" evidence="7">
    <location>
        <begin position="158"/>
        <end position="188"/>
    </location>
</feature>
<name>A0A223S8K7_9ACTN</name>
<keyword evidence="10" id="KW-1185">Reference proteome</keyword>
<keyword evidence="2" id="KW-0813">Transport</keyword>
<dbReference type="EMBL" id="CP022753">
    <property type="protein sequence ID" value="ASU84450.1"/>
    <property type="molecule type" value="Genomic_DNA"/>
</dbReference>
<feature type="transmembrane region" description="Helical" evidence="7">
    <location>
        <begin position="46"/>
        <end position="65"/>
    </location>
</feature>
<evidence type="ECO:0000256" key="6">
    <source>
        <dbReference type="ARBA" id="ARBA00023136"/>
    </source>
</evidence>
<comment type="subcellular location">
    <subcellularLocation>
        <location evidence="1">Cell inner membrane</location>
        <topology evidence="1">Multi-pass membrane protein</topology>
    </subcellularLocation>
</comment>
<gene>
    <name evidence="9" type="ORF">CDO52_18055</name>
</gene>
<feature type="transmembrane region" description="Helical" evidence="7">
    <location>
        <begin position="15"/>
        <end position="34"/>
    </location>
</feature>
<evidence type="ECO:0000256" key="4">
    <source>
        <dbReference type="ARBA" id="ARBA00022692"/>
    </source>
</evidence>
<protein>
    <submittedName>
        <fullName evidence="9">MFS transporter</fullName>
    </submittedName>
</protein>
<dbReference type="PANTHER" id="PTHR23513">
    <property type="entry name" value="INTEGRAL MEMBRANE EFFLUX PROTEIN-RELATED"/>
    <property type="match status" value="1"/>
</dbReference>
<evidence type="ECO:0000256" key="5">
    <source>
        <dbReference type="ARBA" id="ARBA00022989"/>
    </source>
</evidence>
<feature type="transmembrane region" description="Helical" evidence="7">
    <location>
        <begin position="368"/>
        <end position="396"/>
    </location>
</feature>
<dbReference type="AlphaFoldDB" id="A0A223S8K7"/>
<evidence type="ECO:0000256" key="1">
    <source>
        <dbReference type="ARBA" id="ARBA00004429"/>
    </source>
</evidence>
<dbReference type="Gene3D" id="1.20.1250.20">
    <property type="entry name" value="MFS general substrate transporter like domains"/>
    <property type="match status" value="1"/>
</dbReference>
<dbReference type="PROSITE" id="PS50850">
    <property type="entry name" value="MFS"/>
    <property type="match status" value="1"/>
</dbReference>
<feature type="transmembrane region" description="Helical" evidence="7">
    <location>
        <begin position="285"/>
        <end position="318"/>
    </location>
</feature>
<keyword evidence="6 7" id="KW-0472">Membrane</keyword>
<feature type="transmembrane region" description="Helical" evidence="7">
    <location>
        <begin position="251"/>
        <end position="273"/>
    </location>
</feature>
<feature type="transmembrane region" description="Helical" evidence="7">
    <location>
        <begin position="77"/>
        <end position="99"/>
    </location>
</feature>
<organism evidence="9 10">
    <name type="scientific">Nocardiopsis gilva YIM 90087</name>
    <dbReference type="NCBI Taxonomy" id="1235441"/>
    <lineage>
        <taxon>Bacteria</taxon>
        <taxon>Bacillati</taxon>
        <taxon>Actinomycetota</taxon>
        <taxon>Actinomycetes</taxon>
        <taxon>Streptosporangiales</taxon>
        <taxon>Nocardiopsidaceae</taxon>
        <taxon>Nocardiopsis</taxon>
    </lineage>
</organism>
<dbReference type="SUPFAM" id="SSF103473">
    <property type="entry name" value="MFS general substrate transporter"/>
    <property type="match status" value="1"/>
</dbReference>
<evidence type="ECO:0000259" key="8">
    <source>
        <dbReference type="PROSITE" id="PS50850"/>
    </source>
</evidence>
<dbReference type="Proteomes" id="UP000215005">
    <property type="component" value="Chromosome"/>
</dbReference>
<dbReference type="GO" id="GO:0005886">
    <property type="term" value="C:plasma membrane"/>
    <property type="evidence" value="ECO:0007669"/>
    <property type="project" value="UniProtKB-SubCell"/>
</dbReference>
<feature type="domain" description="Major facilitator superfamily (MFS) profile" evidence="8">
    <location>
        <begin position="1"/>
        <end position="401"/>
    </location>
</feature>
<reference evidence="9 10" key="1">
    <citation type="submission" date="2017-08" db="EMBL/GenBank/DDBJ databases">
        <title>The complete genome sequence of Nocardiopsis gilva YIM 90087.</title>
        <authorList>
            <person name="Yin M."/>
            <person name="Tang S."/>
        </authorList>
    </citation>
    <scope>NUCLEOTIDE SEQUENCE [LARGE SCALE GENOMIC DNA]</scope>
    <source>
        <strain evidence="9 10">YIM 90087</strain>
    </source>
</reference>
<feature type="transmembrane region" description="Helical" evidence="7">
    <location>
        <begin position="225"/>
        <end position="245"/>
    </location>
</feature>
<keyword evidence="5 7" id="KW-1133">Transmembrane helix</keyword>